<accession>A0A2H1V8I8</accession>
<feature type="coiled-coil region" evidence="1">
    <location>
        <begin position="252"/>
        <end position="294"/>
    </location>
</feature>
<reference evidence="2" key="1">
    <citation type="submission" date="2016-07" db="EMBL/GenBank/DDBJ databases">
        <authorList>
            <person name="Bretaudeau A."/>
        </authorList>
    </citation>
    <scope>NUCLEOTIDE SEQUENCE</scope>
    <source>
        <strain evidence="2">Rice</strain>
        <tissue evidence="2">Whole body</tissue>
    </source>
</reference>
<keyword evidence="1" id="KW-0175">Coiled coil</keyword>
<name>A0A2H1V8I8_SPOFR</name>
<sequence>MAAFACFSNSTEKTTASYKALIQRLRDEGQKAMENQPPLVSIASFKYYSAHKEESSHIFKNFIYDLRMKMLENQYILICDNPTPIFKCFVRLIQRLKLKDGAESSAFYGEIKKIITGFMNYFTFVIDDVVKKIDKYTHNLNNKLFINLIDDTMAIYGENHAAFLKEYLPLRNDVEKANYNQIIEEQDKFMAFLEKMRLTWEFRQDKFEAFAKDCFQGSLQKISNLCNFTHSYLSIMLSDRLYEISVSLGEIVDRMNTNLRKYNEQCTEKMNELIHNLYDKNKEHLEIYRRLERRSVDSAEVSRTIDVLREKIETAGNEETIARLELETRYWNKRMRDFNEIATTLIKIRMELYKLQKDLEVYKNITCKDLPGTKTMCFDLIGENLTERIAYLEGKEKDMSRALITYFCVRGTDRVLYTDSVGSYYCDEFNHQNYITNYGLKFFHVNCNGDFLENLETEPYYFDEHGRYVVRDGEKFHQCAPCTSLYKMGDNGLFKKVTKDCGHSERVNPNCRLEIKDLTDVVILPKNEQIDITGTLDGDSVKFLWDSFGMILPEVLYAVATKQPKNPIHFMAHILIKRRFEATKQEFARLSKKADKYRIKFHEERIQKAEKERQAWKSKLYRPVQAGELDDTHQQKTTMQRVHDLEYLSFLQQYY</sequence>
<evidence type="ECO:0000313" key="2">
    <source>
        <dbReference type="EMBL" id="SOQ37160.1"/>
    </source>
</evidence>
<dbReference type="AlphaFoldDB" id="A0A2H1V8I8"/>
<proteinExistence type="predicted"/>
<feature type="coiled-coil region" evidence="1">
    <location>
        <begin position="592"/>
        <end position="619"/>
    </location>
</feature>
<dbReference type="EMBL" id="ODYU01001231">
    <property type="protein sequence ID" value="SOQ37160.1"/>
    <property type="molecule type" value="Genomic_DNA"/>
</dbReference>
<protein>
    <submittedName>
        <fullName evidence="2">SFRICE_009615</fullName>
    </submittedName>
</protein>
<evidence type="ECO:0000256" key="1">
    <source>
        <dbReference type="SAM" id="Coils"/>
    </source>
</evidence>
<gene>
    <name evidence="2" type="ORF">SFRICE_009615</name>
</gene>
<organism evidence="2">
    <name type="scientific">Spodoptera frugiperda</name>
    <name type="common">Fall armyworm</name>
    <dbReference type="NCBI Taxonomy" id="7108"/>
    <lineage>
        <taxon>Eukaryota</taxon>
        <taxon>Metazoa</taxon>
        <taxon>Ecdysozoa</taxon>
        <taxon>Arthropoda</taxon>
        <taxon>Hexapoda</taxon>
        <taxon>Insecta</taxon>
        <taxon>Pterygota</taxon>
        <taxon>Neoptera</taxon>
        <taxon>Endopterygota</taxon>
        <taxon>Lepidoptera</taxon>
        <taxon>Glossata</taxon>
        <taxon>Ditrysia</taxon>
        <taxon>Noctuoidea</taxon>
        <taxon>Noctuidae</taxon>
        <taxon>Amphipyrinae</taxon>
        <taxon>Spodoptera</taxon>
    </lineage>
</organism>